<dbReference type="EMBL" id="JAATEO010000034">
    <property type="protein sequence ID" value="NJP35079.1"/>
    <property type="molecule type" value="Genomic_DNA"/>
</dbReference>
<dbReference type="PANTHER" id="PTHR47506">
    <property type="entry name" value="TRANSCRIPTIONAL REGULATORY PROTEIN"/>
    <property type="match status" value="1"/>
</dbReference>
<organism evidence="6 7">
    <name type="scientific">Micromonospora thermarum</name>
    <dbReference type="NCBI Taxonomy" id="2720024"/>
    <lineage>
        <taxon>Bacteria</taxon>
        <taxon>Bacillati</taxon>
        <taxon>Actinomycetota</taxon>
        <taxon>Actinomycetes</taxon>
        <taxon>Micromonosporales</taxon>
        <taxon>Micromonosporaceae</taxon>
        <taxon>Micromonospora</taxon>
    </lineage>
</organism>
<feature type="DNA-binding region" description="H-T-H motif" evidence="4">
    <location>
        <begin position="30"/>
        <end position="49"/>
    </location>
</feature>
<evidence type="ECO:0000259" key="5">
    <source>
        <dbReference type="PROSITE" id="PS50977"/>
    </source>
</evidence>
<proteinExistence type="predicted"/>
<evidence type="ECO:0000256" key="4">
    <source>
        <dbReference type="PROSITE-ProRule" id="PRU00335"/>
    </source>
</evidence>
<dbReference type="Gene3D" id="1.10.10.60">
    <property type="entry name" value="Homeodomain-like"/>
    <property type="match status" value="1"/>
</dbReference>
<dbReference type="InterPro" id="IPR036271">
    <property type="entry name" value="Tet_transcr_reg_TetR-rel_C_sf"/>
</dbReference>
<evidence type="ECO:0000256" key="1">
    <source>
        <dbReference type="ARBA" id="ARBA00023015"/>
    </source>
</evidence>
<dbReference type="InterPro" id="IPR009057">
    <property type="entry name" value="Homeodomain-like_sf"/>
</dbReference>
<dbReference type="SUPFAM" id="SSF48498">
    <property type="entry name" value="Tetracyclin repressor-like, C-terminal domain"/>
    <property type="match status" value="1"/>
</dbReference>
<gene>
    <name evidence="6" type="ORF">HCJ94_24630</name>
</gene>
<dbReference type="RefSeq" id="WP_168003427.1">
    <property type="nucleotide sequence ID" value="NZ_JAATEO010000034.1"/>
</dbReference>
<evidence type="ECO:0000313" key="7">
    <source>
        <dbReference type="Proteomes" id="UP000783871"/>
    </source>
</evidence>
<evidence type="ECO:0000313" key="6">
    <source>
        <dbReference type="EMBL" id="NJP35079.1"/>
    </source>
</evidence>
<dbReference type="Pfam" id="PF21351">
    <property type="entry name" value="TetR_C_41"/>
    <property type="match status" value="1"/>
</dbReference>
<keyword evidence="3" id="KW-0804">Transcription</keyword>
<dbReference type="Pfam" id="PF00440">
    <property type="entry name" value="TetR_N"/>
    <property type="match status" value="1"/>
</dbReference>
<keyword evidence="1" id="KW-0805">Transcription regulation</keyword>
<dbReference type="SUPFAM" id="SSF46689">
    <property type="entry name" value="Homeodomain-like"/>
    <property type="match status" value="1"/>
</dbReference>
<name>A0ABX0ZCX8_9ACTN</name>
<dbReference type="PANTHER" id="PTHR47506:SF1">
    <property type="entry name" value="HTH-TYPE TRANSCRIPTIONAL REGULATOR YJDC"/>
    <property type="match status" value="1"/>
</dbReference>
<evidence type="ECO:0000256" key="3">
    <source>
        <dbReference type="ARBA" id="ARBA00023163"/>
    </source>
</evidence>
<accession>A0ABX0ZCX8</accession>
<feature type="domain" description="HTH tetR-type" evidence="5">
    <location>
        <begin position="7"/>
        <end position="67"/>
    </location>
</feature>
<dbReference type="PRINTS" id="PR00455">
    <property type="entry name" value="HTHTETR"/>
</dbReference>
<reference evidence="6 7" key="1">
    <citation type="submission" date="2020-03" db="EMBL/GenBank/DDBJ databases">
        <title>WGS of actinomycetes isolated from Thailand.</title>
        <authorList>
            <person name="Thawai C."/>
        </authorList>
    </citation>
    <scope>NUCLEOTIDE SEQUENCE [LARGE SCALE GENOMIC DNA]</scope>
    <source>
        <strain evidence="6 7">HSS6-12</strain>
    </source>
</reference>
<dbReference type="InterPro" id="IPR049484">
    <property type="entry name" value="Rv0078-like_C"/>
</dbReference>
<sequence>MARTADPHRRQSILDAAHSVFARKGYAATGIADVAGELGIGHGTVYRYFQNKRDVAAAVLDRALERIAAVVTAEDATATRSLAEYRAQVERIGHRLYELFAADRALGRLVFHDLGAVDDDLRERLHAAHETFAEYTAAYLRNGVAKGFLRADLDVDTTARVVNGMIFEGAAQVTRTDDPRPLRDRWIRAVVALMFDGIAQHGELGRSEHGPG</sequence>
<dbReference type="Gene3D" id="1.10.357.10">
    <property type="entry name" value="Tetracycline Repressor, domain 2"/>
    <property type="match status" value="1"/>
</dbReference>
<dbReference type="Proteomes" id="UP000783871">
    <property type="component" value="Unassembled WGS sequence"/>
</dbReference>
<evidence type="ECO:0000256" key="2">
    <source>
        <dbReference type="ARBA" id="ARBA00023125"/>
    </source>
</evidence>
<keyword evidence="7" id="KW-1185">Reference proteome</keyword>
<protein>
    <submittedName>
        <fullName evidence="6">TetR/AcrR family transcriptional regulator</fullName>
    </submittedName>
</protein>
<comment type="caution">
    <text evidence="6">The sequence shown here is derived from an EMBL/GenBank/DDBJ whole genome shotgun (WGS) entry which is preliminary data.</text>
</comment>
<dbReference type="PROSITE" id="PS50977">
    <property type="entry name" value="HTH_TETR_2"/>
    <property type="match status" value="1"/>
</dbReference>
<keyword evidence="2 4" id="KW-0238">DNA-binding</keyword>
<dbReference type="InterPro" id="IPR001647">
    <property type="entry name" value="HTH_TetR"/>
</dbReference>